<sequence length="102" mass="11428">MSDVIISGTQNDVKQSIGSEEGSVASWPCSVYLCGVVKIGFGSQYLLLGECTVARSFLQKKFPRMVISWNKKIGNTGCRDVDIYNNLIICRHFDIGFYPKRE</sequence>
<organism evidence="1">
    <name type="scientific">Cacopsylla melanoneura</name>
    <dbReference type="NCBI Taxonomy" id="428564"/>
    <lineage>
        <taxon>Eukaryota</taxon>
        <taxon>Metazoa</taxon>
        <taxon>Ecdysozoa</taxon>
        <taxon>Arthropoda</taxon>
        <taxon>Hexapoda</taxon>
        <taxon>Insecta</taxon>
        <taxon>Pterygota</taxon>
        <taxon>Neoptera</taxon>
        <taxon>Paraneoptera</taxon>
        <taxon>Hemiptera</taxon>
        <taxon>Sternorrhyncha</taxon>
        <taxon>Psylloidea</taxon>
        <taxon>Psyllidae</taxon>
        <taxon>Psyllinae</taxon>
        <taxon>Cacopsylla</taxon>
    </lineage>
</organism>
<reference evidence="1" key="1">
    <citation type="submission" date="2021-05" db="EMBL/GenBank/DDBJ databases">
        <authorList>
            <person name="Alioto T."/>
            <person name="Alioto T."/>
            <person name="Gomez Garrido J."/>
        </authorList>
    </citation>
    <scope>NUCLEOTIDE SEQUENCE</scope>
</reference>
<evidence type="ECO:0000313" key="1">
    <source>
        <dbReference type="EMBL" id="CAG6662135.1"/>
    </source>
</evidence>
<proteinExistence type="predicted"/>
<accession>A0A8D8WL31</accession>
<dbReference type="AlphaFoldDB" id="A0A8D8WL31"/>
<name>A0A8D8WL31_9HEMI</name>
<dbReference type="EMBL" id="HBUF01201714">
    <property type="protein sequence ID" value="CAG6662135.1"/>
    <property type="molecule type" value="Transcribed_RNA"/>
</dbReference>
<protein>
    <submittedName>
        <fullName evidence="1">Uncharacterized protein</fullName>
    </submittedName>
</protein>